<dbReference type="Proteomes" id="UP000015105">
    <property type="component" value="Chromosome 7D"/>
</dbReference>
<reference evidence="2" key="3">
    <citation type="journal article" date="2017" name="Nature">
        <title>Genome sequence of the progenitor of the wheat D genome Aegilops tauschii.</title>
        <authorList>
            <person name="Luo M.C."/>
            <person name="Gu Y.Q."/>
            <person name="Puiu D."/>
            <person name="Wang H."/>
            <person name="Twardziok S.O."/>
            <person name="Deal K.R."/>
            <person name="Huo N."/>
            <person name="Zhu T."/>
            <person name="Wang L."/>
            <person name="Wang Y."/>
            <person name="McGuire P.E."/>
            <person name="Liu S."/>
            <person name="Long H."/>
            <person name="Ramasamy R.K."/>
            <person name="Rodriguez J.C."/>
            <person name="Van S.L."/>
            <person name="Yuan L."/>
            <person name="Wang Z."/>
            <person name="Xia Z."/>
            <person name="Xiao L."/>
            <person name="Anderson O.D."/>
            <person name="Ouyang S."/>
            <person name="Liang Y."/>
            <person name="Zimin A.V."/>
            <person name="Pertea G."/>
            <person name="Qi P."/>
            <person name="Bennetzen J.L."/>
            <person name="Dai X."/>
            <person name="Dawson M.W."/>
            <person name="Muller H.G."/>
            <person name="Kugler K."/>
            <person name="Rivarola-Duarte L."/>
            <person name="Spannagl M."/>
            <person name="Mayer K.F.X."/>
            <person name="Lu F.H."/>
            <person name="Bevan M.W."/>
            <person name="Leroy P."/>
            <person name="Li P."/>
            <person name="You F.M."/>
            <person name="Sun Q."/>
            <person name="Liu Z."/>
            <person name="Lyons E."/>
            <person name="Wicker T."/>
            <person name="Salzberg S.L."/>
            <person name="Devos K.M."/>
            <person name="Dvorak J."/>
        </authorList>
    </citation>
    <scope>NUCLEOTIDE SEQUENCE [LARGE SCALE GENOMIC DNA]</scope>
    <source>
        <strain evidence="2">cv. AL8/78</strain>
    </source>
</reference>
<dbReference type="CDD" id="cd21037">
    <property type="entry name" value="MLKL_NTD"/>
    <property type="match status" value="1"/>
</dbReference>
<dbReference type="InterPro" id="IPR059179">
    <property type="entry name" value="MLKL-like_MCAfunc"/>
</dbReference>
<dbReference type="Gramene" id="AET7Gv20365100.8">
    <property type="protein sequence ID" value="AET7Gv20365100.8"/>
    <property type="gene ID" value="AET7Gv20365100"/>
</dbReference>
<dbReference type="Gramene" id="AET7Gv20365100.6">
    <property type="protein sequence ID" value="AET7Gv20365100.6"/>
    <property type="gene ID" value="AET7Gv20365100"/>
</dbReference>
<dbReference type="EnsemblPlants" id="AET7Gv20365100.7">
    <property type="protein sequence ID" value="AET7Gv20365100.7"/>
    <property type="gene ID" value="AET7Gv20365100"/>
</dbReference>
<feature type="compositionally biased region" description="Basic and acidic residues" evidence="1">
    <location>
        <begin position="201"/>
        <end position="211"/>
    </location>
</feature>
<dbReference type="Gramene" id="AET7Gv20365100.3">
    <property type="protein sequence ID" value="AET7Gv20365100.3"/>
    <property type="gene ID" value="AET7Gv20365100"/>
</dbReference>
<dbReference type="EnsemblPlants" id="AET7Gv20365100.3">
    <property type="protein sequence ID" value="AET7Gv20365100.3"/>
    <property type="gene ID" value="AET7Gv20365100"/>
</dbReference>
<dbReference type="OrthoDB" id="10557845at2759"/>
<feature type="compositionally biased region" description="Low complexity" evidence="1">
    <location>
        <begin position="296"/>
        <end position="305"/>
    </location>
</feature>
<dbReference type="Gene3D" id="1.20.930.20">
    <property type="entry name" value="Adaptor protein Cbl, N-terminal domain"/>
    <property type="match status" value="1"/>
</dbReference>
<dbReference type="EnsemblPlants" id="AET7Gv20365100.2">
    <property type="protein sequence ID" value="AET7Gv20365100.2"/>
    <property type="gene ID" value="AET7Gv20365100"/>
</dbReference>
<dbReference type="Gramene" id="AET7Gv20365100.5">
    <property type="protein sequence ID" value="AET7Gv20365100.5"/>
    <property type="gene ID" value="AET7Gv20365100"/>
</dbReference>
<protein>
    <submittedName>
        <fullName evidence="2">Uncharacterized protein</fullName>
    </submittedName>
</protein>
<dbReference type="RefSeq" id="XP_073361818.1">
    <property type="nucleotide sequence ID" value="XM_073505717.1"/>
</dbReference>
<dbReference type="RefSeq" id="XP_020199737.1">
    <property type="nucleotide sequence ID" value="XM_020344148.4"/>
</dbReference>
<dbReference type="Gramene" id="AET7Gv20365100.4">
    <property type="protein sequence ID" value="AET7Gv20365100.4"/>
    <property type="gene ID" value="AET7Gv20365100"/>
</dbReference>
<dbReference type="PANTHER" id="PTHR35832:SF6">
    <property type="entry name" value="EXPRESSED PROTEIN"/>
    <property type="match status" value="1"/>
</dbReference>
<dbReference type="RefSeq" id="XP_045087766.1">
    <property type="nucleotide sequence ID" value="XM_045231831.2"/>
</dbReference>
<dbReference type="RefSeq" id="XP_020199735.1">
    <property type="nucleotide sequence ID" value="XM_020344146.4"/>
</dbReference>
<dbReference type="Gramene" id="AET7Gv20365100.10">
    <property type="protein sequence ID" value="AET7Gv20365100.10"/>
    <property type="gene ID" value="AET7Gv20365100"/>
</dbReference>
<dbReference type="Gramene" id="AET7Gv20365100.1">
    <property type="protein sequence ID" value="AET7Gv20365100.1"/>
    <property type="gene ID" value="AET7Gv20365100"/>
</dbReference>
<dbReference type="InterPro" id="IPR036537">
    <property type="entry name" value="Adaptor_Cbl_N_dom_sf"/>
</dbReference>
<name>A0A453QXF9_AEGTS</name>
<dbReference type="EnsemblPlants" id="AET7Gv20365100.9">
    <property type="protein sequence ID" value="AET7Gv20365100.9"/>
    <property type="gene ID" value="AET7Gv20365100"/>
</dbReference>
<accession>A0A453QXF9</accession>
<evidence type="ECO:0000256" key="1">
    <source>
        <dbReference type="SAM" id="MobiDB-lite"/>
    </source>
</evidence>
<dbReference type="Gramene" id="AET7Gv20365100.7">
    <property type="protein sequence ID" value="AET7Gv20365100.7"/>
    <property type="gene ID" value="AET7Gv20365100"/>
</dbReference>
<dbReference type="PANTHER" id="PTHR35832">
    <property type="entry name" value="OS12G0248400 PROTEIN-RELATED"/>
    <property type="match status" value="1"/>
</dbReference>
<reference evidence="2" key="4">
    <citation type="submission" date="2019-03" db="UniProtKB">
        <authorList>
            <consortium name="EnsemblPlants"/>
        </authorList>
    </citation>
    <scope>IDENTIFICATION</scope>
</reference>
<keyword evidence="3" id="KW-1185">Reference proteome</keyword>
<dbReference type="RefSeq" id="XP_045087767.1">
    <property type="nucleotide sequence ID" value="XM_045231832.2"/>
</dbReference>
<dbReference type="GO" id="GO:0007166">
    <property type="term" value="P:cell surface receptor signaling pathway"/>
    <property type="evidence" value="ECO:0007669"/>
    <property type="project" value="InterPro"/>
</dbReference>
<organism evidence="2 3">
    <name type="scientific">Aegilops tauschii subsp. strangulata</name>
    <name type="common">Goatgrass</name>
    <dbReference type="NCBI Taxonomy" id="200361"/>
    <lineage>
        <taxon>Eukaryota</taxon>
        <taxon>Viridiplantae</taxon>
        <taxon>Streptophyta</taxon>
        <taxon>Embryophyta</taxon>
        <taxon>Tracheophyta</taxon>
        <taxon>Spermatophyta</taxon>
        <taxon>Magnoliopsida</taxon>
        <taxon>Liliopsida</taxon>
        <taxon>Poales</taxon>
        <taxon>Poaceae</taxon>
        <taxon>BOP clade</taxon>
        <taxon>Pooideae</taxon>
        <taxon>Triticodae</taxon>
        <taxon>Triticeae</taxon>
        <taxon>Triticinae</taxon>
        <taxon>Aegilops</taxon>
    </lineage>
</organism>
<dbReference type="GeneID" id="109785561"/>
<dbReference type="RefSeq" id="XP_020199739.1">
    <property type="nucleotide sequence ID" value="XM_020344150.4"/>
</dbReference>
<reference evidence="3" key="2">
    <citation type="journal article" date="2017" name="Nat. Plants">
        <title>The Aegilops tauschii genome reveals multiple impacts of transposons.</title>
        <authorList>
            <person name="Zhao G."/>
            <person name="Zou C."/>
            <person name="Li K."/>
            <person name="Wang K."/>
            <person name="Li T."/>
            <person name="Gao L."/>
            <person name="Zhang X."/>
            <person name="Wang H."/>
            <person name="Yang Z."/>
            <person name="Liu X."/>
            <person name="Jiang W."/>
            <person name="Mao L."/>
            <person name="Kong X."/>
            <person name="Jiao Y."/>
            <person name="Jia J."/>
        </authorList>
    </citation>
    <scope>NUCLEOTIDE SEQUENCE [LARGE SCALE GENOMIC DNA]</scope>
    <source>
        <strain evidence="3">cv. AL8/78</strain>
    </source>
</reference>
<dbReference type="EnsemblPlants" id="AET7Gv20365100.4">
    <property type="protein sequence ID" value="AET7Gv20365100.4"/>
    <property type="gene ID" value="AET7Gv20365100"/>
</dbReference>
<dbReference type="Gramene" id="AET7Gv20365100.2">
    <property type="protein sequence ID" value="AET7Gv20365100.2"/>
    <property type="gene ID" value="AET7Gv20365100"/>
</dbReference>
<dbReference type="AlphaFoldDB" id="A0A453QXF9"/>
<reference evidence="3" key="1">
    <citation type="journal article" date="2014" name="Science">
        <title>Ancient hybridizations among the ancestral genomes of bread wheat.</title>
        <authorList>
            <consortium name="International Wheat Genome Sequencing Consortium,"/>
            <person name="Marcussen T."/>
            <person name="Sandve S.R."/>
            <person name="Heier L."/>
            <person name="Spannagl M."/>
            <person name="Pfeifer M."/>
            <person name="Jakobsen K.S."/>
            <person name="Wulff B.B."/>
            <person name="Steuernagel B."/>
            <person name="Mayer K.F."/>
            <person name="Olsen O.A."/>
        </authorList>
    </citation>
    <scope>NUCLEOTIDE SEQUENCE [LARGE SCALE GENOMIC DNA]</scope>
    <source>
        <strain evidence="3">cv. AL8/78</strain>
    </source>
</reference>
<dbReference type="STRING" id="200361.A0A453QXF9"/>
<dbReference type="RefSeq" id="XP_045087765.1">
    <property type="nucleotide sequence ID" value="XM_045231830.2"/>
</dbReference>
<dbReference type="EnsemblPlants" id="AET7Gv20365100.10">
    <property type="protein sequence ID" value="AET7Gv20365100.10"/>
    <property type="gene ID" value="AET7Gv20365100"/>
</dbReference>
<sequence length="335" mass="36658">MAIVLAVDSIITPASTLFSLIRYITTAVTKASECQDRCRDLDNRVCLLKKILSGLHSEAANDDATAWALSSLKEALLHALKLVQSCDRDQSGIIRQFLFICSAEEKHAMFDDVRKRIDSCQGDLLLALAARYCHLQAAIAPAKEIVHKHYYNIDSALFHVHVHPRGGAGAAASGPQVLPVMPLRPDERRRRLGEATLPRTETPRRPEERCRHGTTLPLQLLADSPWRPSHRLRSNAPAEASRERVAGPVPHCGNRVEPANVRPTRPSHRKPHKETTTVQAAPPSAPTPVVPDRGRAPGPRAAAADRLPRHNNRVTAVDANAIARAVANPHGDANH</sequence>
<evidence type="ECO:0000313" key="3">
    <source>
        <dbReference type="Proteomes" id="UP000015105"/>
    </source>
</evidence>
<dbReference type="KEGG" id="ats:109785561"/>
<proteinExistence type="predicted"/>
<dbReference type="EnsemblPlants" id="AET7Gv20365100.5">
    <property type="protein sequence ID" value="AET7Gv20365100.5"/>
    <property type="gene ID" value="AET7Gv20365100"/>
</dbReference>
<dbReference type="EnsemblPlants" id="AET7Gv20365100.6">
    <property type="protein sequence ID" value="AET7Gv20365100.6"/>
    <property type="gene ID" value="AET7Gv20365100"/>
</dbReference>
<reference evidence="2" key="5">
    <citation type="journal article" date="2021" name="G3 (Bethesda)">
        <title>Aegilops tauschii genome assembly Aet v5.0 features greater sequence contiguity and improved annotation.</title>
        <authorList>
            <person name="Wang L."/>
            <person name="Zhu T."/>
            <person name="Rodriguez J.C."/>
            <person name="Deal K.R."/>
            <person name="Dubcovsky J."/>
            <person name="McGuire P.E."/>
            <person name="Lux T."/>
            <person name="Spannagl M."/>
            <person name="Mayer K.F.X."/>
            <person name="Baldrich P."/>
            <person name="Meyers B.C."/>
            <person name="Huo N."/>
            <person name="Gu Y.Q."/>
            <person name="Zhou H."/>
            <person name="Devos K.M."/>
            <person name="Bennetzen J.L."/>
            <person name="Unver T."/>
            <person name="Budak H."/>
            <person name="Gulick P.J."/>
            <person name="Galiba G."/>
            <person name="Kalapos B."/>
            <person name="Nelson D.R."/>
            <person name="Li P."/>
            <person name="You F.M."/>
            <person name="Luo M.C."/>
            <person name="Dvorak J."/>
        </authorList>
    </citation>
    <scope>NUCLEOTIDE SEQUENCE [LARGE SCALE GENOMIC DNA]</scope>
    <source>
        <strain evidence="2">cv. AL8/78</strain>
    </source>
</reference>
<evidence type="ECO:0000313" key="2">
    <source>
        <dbReference type="EnsemblPlants" id="AET7Gv20365100.7"/>
    </source>
</evidence>
<feature type="region of interest" description="Disordered" evidence="1">
    <location>
        <begin position="187"/>
        <end position="309"/>
    </location>
</feature>
<dbReference type="EnsemblPlants" id="AET7Gv20365100.1">
    <property type="protein sequence ID" value="AET7Gv20365100.1"/>
    <property type="gene ID" value="AET7Gv20365100"/>
</dbReference>
<dbReference type="EnsemblPlants" id="AET7Gv20365100.8">
    <property type="protein sequence ID" value="AET7Gv20365100.8"/>
    <property type="gene ID" value="AET7Gv20365100"/>
</dbReference>
<dbReference type="Gramene" id="AET7Gv20365100.9">
    <property type="protein sequence ID" value="AET7Gv20365100.9"/>
    <property type="gene ID" value="AET7Gv20365100"/>
</dbReference>